<dbReference type="PANTHER" id="PTHR44227">
    <property type="match status" value="1"/>
</dbReference>
<dbReference type="Gene3D" id="1.25.40.10">
    <property type="entry name" value="Tetratricopeptide repeat domain"/>
    <property type="match status" value="3"/>
</dbReference>
<feature type="repeat" description="TPR" evidence="3">
    <location>
        <begin position="142"/>
        <end position="175"/>
    </location>
</feature>
<dbReference type="EMBL" id="CP071517">
    <property type="protein sequence ID" value="QSX74351.1"/>
    <property type="molecule type" value="Genomic_DNA"/>
</dbReference>
<dbReference type="PANTHER" id="PTHR44227:SF3">
    <property type="entry name" value="PROTEIN O-MANNOSYL-TRANSFERASE TMTC4"/>
    <property type="match status" value="1"/>
</dbReference>
<evidence type="ECO:0000313" key="4">
    <source>
        <dbReference type="EMBL" id="QSX74351.1"/>
    </source>
</evidence>
<dbReference type="SUPFAM" id="SSF48452">
    <property type="entry name" value="TPR-like"/>
    <property type="match status" value="2"/>
</dbReference>
<dbReference type="InterPro" id="IPR019734">
    <property type="entry name" value="TPR_rpt"/>
</dbReference>
<dbReference type="Pfam" id="PF14559">
    <property type="entry name" value="TPR_19"/>
    <property type="match status" value="2"/>
</dbReference>
<dbReference type="InterPro" id="IPR011990">
    <property type="entry name" value="TPR-like_helical_dom_sf"/>
</dbReference>
<dbReference type="InterPro" id="IPR052346">
    <property type="entry name" value="O-mannosyl-transferase_TMTC"/>
</dbReference>
<keyword evidence="5" id="KW-1185">Reference proteome</keyword>
<protein>
    <submittedName>
        <fullName evidence="4">Tetratricopeptide repeat protein</fullName>
    </submittedName>
</protein>
<name>A0ABX7RBP0_9GAMM</name>
<accession>A0ABX7RBP0</accession>
<dbReference type="RefSeq" id="WP_200608168.1">
    <property type="nucleotide sequence ID" value="NZ_CP071517.1"/>
</dbReference>
<dbReference type="PROSITE" id="PS50005">
    <property type="entry name" value="TPR"/>
    <property type="match status" value="1"/>
</dbReference>
<dbReference type="Pfam" id="PF13432">
    <property type="entry name" value="TPR_16"/>
    <property type="match status" value="1"/>
</dbReference>
<evidence type="ECO:0000256" key="1">
    <source>
        <dbReference type="ARBA" id="ARBA00022737"/>
    </source>
</evidence>
<dbReference type="Proteomes" id="UP000663400">
    <property type="component" value="Chromosome"/>
</dbReference>
<reference evidence="4 5" key="1">
    <citation type="submission" date="2021-02" db="EMBL/GenBank/DDBJ databases">
        <title>Lysobacter arenosi sp. nov., isolated from soil of gangwondo yeongwol, south Korea.</title>
        <authorList>
            <person name="Kim K.R."/>
            <person name="Kim K.H."/>
            <person name="Jeon C.O."/>
        </authorList>
    </citation>
    <scope>NUCLEOTIDE SEQUENCE [LARGE SCALE GENOMIC DNA]</scope>
    <source>
        <strain evidence="4 5">R7</strain>
    </source>
</reference>
<sequence>MQSPEVTALLRRAWAALQQGQPVAARADCEAALQRAPESFDAWRLYAVVLQGQGDTGRCRGALERALALRPGDGGTALDLGTLWLQSGDGATALPLLATAMRALPEEPRAAFRYGTAAFLCADFAAAASGFEAATRLDPQWTQAWNNLAAARGRLQQYPSAITAARNALRLDPNAASSHQALASLLSNLFDRPSLEEGLRCALRALQLDPSLAEAHRNAAIVLRKLGEPARAEAHARQALQRAPRDIDTIDTLGEQLLLNGDTAGAVATYAQALAAGVNSPILQRQHGIALLQDGQPQPASAALSQALQAQPDDQRAIAHLGVALAAQGRATAASQWLGLHRHVHAVELSPPDAYIDRDSFHTALAADIRRHSQQRWEPAGLAARNAYLSGDLLADRTTAIVGFEERLRAAIEAFVQRCRAQAAGERADNNVPGDALPGDMFLRNVPGNYRLHVWATQAAERGYIDTHIHEDSWLSGAYYVELPPAIRADDSSHAGWIEFGRPFGKLPQWPESELRRVCPEAGTLLLFPSYLFHRTLPYSGSGERISISFDLAAI</sequence>
<evidence type="ECO:0000256" key="3">
    <source>
        <dbReference type="PROSITE-ProRule" id="PRU00339"/>
    </source>
</evidence>
<keyword evidence="1" id="KW-0677">Repeat</keyword>
<dbReference type="Gene3D" id="2.60.120.620">
    <property type="entry name" value="q2cbj1_9rhob like domain"/>
    <property type="match status" value="1"/>
</dbReference>
<keyword evidence="2 3" id="KW-0802">TPR repeat</keyword>
<dbReference type="Pfam" id="PF13759">
    <property type="entry name" value="2OG-FeII_Oxy_5"/>
    <property type="match status" value="1"/>
</dbReference>
<evidence type="ECO:0000313" key="5">
    <source>
        <dbReference type="Proteomes" id="UP000663400"/>
    </source>
</evidence>
<proteinExistence type="predicted"/>
<dbReference type="InterPro" id="IPR012668">
    <property type="entry name" value="CHP02466"/>
</dbReference>
<dbReference type="SMART" id="SM00028">
    <property type="entry name" value="TPR"/>
    <property type="match status" value="7"/>
</dbReference>
<organism evidence="4 5">
    <name type="scientific">Lysobacter arenosi</name>
    <dbReference type="NCBI Taxonomy" id="2795387"/>
    <lineage>
        <taxon>Bacteria</taxon>
        <taxon>Pseudomonadati</taxon>
        <taxon>Pseudomonadota</taxon>
        <taxon>Gammaproteobacteria</taxon>
        <taxon>Lysobacterales</taxon>
        <taxon>Lysobacteraceae</taxon>
        <taxon>Lysobacter</taxon>
    </lineage>
</organism>
<evidence type="ECO:0000256" key="2">
    <source>
        <dbReference type="ARBA" id="ARBA00022803"/>
    </source>
</evidence>
<gene>
    <name evidence="4" type="ORF">HIV01_014315</name>
</gene>